<dbReference type="GeneTree" id="ENSGT00940000160381"/>
<dbReference type="InterPro" id="IPR013783">
    <property type="entry name" value="Ig-like_fold"/>
</dbReference>
<proteinExistence type="predicted"/>
<dbReference type="Gene3D" id="2.60.40.10">
    <property type="entry name" value="Immunoglobulins"/>
    <property type="match status" value="1"/>
</dbReference>
<dbReference type="InterPro" id="IPR050160">
    <property type="entry name" value="MHC/Immunoglobulin"/>
</dbReference>
<evidence type="ECO:0000313" key="11">
    <source>
        <dbReference type="Ensembl" id="ENSTMTP00000017986.1"/>
    </source>
</evidence>
<dbReference type="GO" id="GO:0002504">
    <property type="term" value="P:antigen processing and presentation of peptide or polysaccharide antigen via MHC class II"/>
    <property type="evidence" value="ECO:0007669"/>
    <property type="project" value="UniProtKB-KW"/>
</dbReference>
<dbReference type="GO" id="GO:0042613">
    <property type="term" value="C:MHC class II protein complex"/>
    <property type="evidence" value="ECO:0007669"/>
    <property type="project" value="UniProtKB-KW"/>
</dbReference>
<keyword evidence="6" id="KW-0472">Membrane</keyword>
<keyword evidence="2" id="KW-0812">Transmembrane</keyword>
<evidence type="ECO:0000256" key="6">
    <source>
        <dbReference type="ARBA" id="ARBA00023136"/>
    </source>
</evidence>
<keyword evidence="8" id="KW-0491">MHC II</keyword>
<dbReference type="InterPro" id="IPR007110">
    <property type="entry name" value="Ig-like_dom"/>
</dbReference>
<dbReference type="Ensembl" id="ENSTMTT00000018629.1">
    <property type="protein sequence ID" value="ENSTMTP00000017986.1"/>
    <property type="gene ID" value="ENSTMTG00000013239.1"/>
</dbReference>
<evidence type="ECO:0000256" key="3">
    <source>
        <dbReference type="ARBA" id="ARBA00022859"/>
    </source>
</evidence>
<reference evidence="11" key="1">
    <citation type="submission" date="2025-05" db="UniProtKB">
        <authorList>
            <consortium name="Ensembl"/>
        </authorList>
    </citation>
    <scope>IDENTIFICATION</scope>
</reference>
<dbReference type="InterPro" id="IPR014745">
    <property type="entry name" value="MHC_II_a/b_N"/>
</dbReference>
<comment type="subcellular location">
    <subcellularLocation>
        <location evidence="1">Membrane</location>
        <topology evidence="1">Single-pass type I membrane protein</topology>
    </subcellularLocation>
</comment>
<evidence type="ECO:0000259" key="9">
    <source>
        <dbReference type="PROSITE" id="PS50835"/>
    </source>
</evidence>
<evidence type="ECO:0000256" key="7">
    <source>
        <dbReference type="ARBA" id="ARBA00023180"/>
    </source>
</evidence>
<dbReference type="GO" id="GO:0002250">
    <property type="term" value="P:adaptive immune response"/>
    <property type="evidence" value="ECO:0007669"/>
    <property type="project" value="UniProtKB-KW"/>
</dbReference>
<dbReference type="InterPro" id="IPR011162">
    <property type="entry name" value="MHC_I/II-like_Ag-recog"/>
</dbReference>
<evidence type="ECO:0000256" key="1">
    <source>
        <dbReference type="ARBA" id="ARBA00004479"/>
    </source>
</evidence>
<protein>
    <recommendedName>
        <fullName evidence="9">Ig-like domain-containing protein</fullName>
    </recommendedName>
</protein>
<dbReference type="Proteomes" id="UP000472274">
    <property type="component" value="Unplaced"/>
</dbReference>
<evidence type="ECO:0000256" key="2">
    <source>
        <dbReference type="ARBA" id="ARBA00022692"/>
    </source>
</evidence>
<evidence type="ECO:0000256" key="5">
    <source>
        <dbReference type="ARBA" id="ARBA00023130"/>
    </source>
</evidence>
<keyword evidence="12" id="KW-1185">Reference proteome</keyword>
<feature type="domain" description="Ig-like" evidence="9">
    <location>
        <begin position="128"/>
        <end position="216"/>
    </location>
</feature>
<dbReference type="InterPro" id="IPR003006">
    <property type="entry name" value="Ig/MHC_CS"/>
</dbReference>
<dbReference type="AlphaFoldDB" id="A0A674J7Y2"/>
<dbReference type="PANTHER" id="PTHR19944:SF65">
    <property type="entry name" value="HLA CLASS II HISTOCOMPATIBILITY ANTIGEN, DM BETA CHAIN"/>
    <property type="match status" value="1"/>
</dbReference>
<evidence type="ECO:0000256" key="8">
    <source>
        <dbReference type="ARBA" id="ARBA00023182"/>
    </source>
</evidence>
<sequence length="216" mass="23567">MGFKPNIPWSTPRGHGLVWNRSPSVPITSLIPILPISCGFLMHLASECPLAADGSVLSFNFAFVFNKNPLVCYNDHDQLFEACDMGLLRHMAVDMAGAMNEDPGWRQRMAGGRQACQSQSQRLWSLTPPLTAPPSVRIVSTALSNPAGTVRLTCHVWGFYPADVGVTWLRNGSPLEPTEDGLSPALANGDWTYQTHVSLLTAPKPGDTYTCHVQHV</sequence>
<dbReference type="SUPFAM" id="SSF54452">
    <property type="entry name" value="MHC antigen-recognition domain"/>
    <property type="match status" value="1"/>
</dbReference>
<dbReference type="CDD" id="cd21002">
    <property type="entry name" value="IgC1_MHC_II_beta_HLA-DM"/>
    <property type="match status" value="1"/>
</dbReference>
<dbReference type="Ensembl" id="ENSTMTT00000018594.1">
    <property type="protein sequence ID" value="ENSTMTP00000017957.1"/>
    <property type="gene ID" value="ENSTMTG00000013207.1"/>
</dbReference>
<dbReference type="InterPro" id="IPR036179">
    <property type="entry name" value="Ig-like_dom_sf"/>
</dbReference>
<dbReference type="PROSITE" id="PS50835">
    <property type="entry name" value="IG_LIKE"/>
    <property type="match status" value="1"/>
</dbReference>
<gene>
    <name evidence="11" type="primary">LOC113405432</name>
    <name evidence="10" type="synonym">LOC112121531</name>
</gene>
<dbReference type="Pfam" id="PF07654">
    <property type="entry name" value="C1-set"/>
    <property type="match status" value="1"/>
</dbReference>
<accession>A0A674J7Y2</accession>
<dbReference type="SUPFAM" id="SSF48726">
    <property type="entry name" value="Immunoglobulin"/>
    <property type="match status" value="1"/>
</dbReference>
<keyword evidence="7" id="KW-0325">Glycoprotein</keyword>
<keyword evidence="3" id="KW-0391">Immunity</keyword>
<evidence type="ECO:0000256" key="4">
    <source>
        <dbReference type="ARBA" id="ARBA00022989"/>
    </source>
</evidence>
<dbReference type="SMART" id="SM00407">
    <property type="entry name" value="IGc1"/>
    <property type="match status" value="1"/>
</dbReference>
<name>A0A674J7Y2_9SAUR</name>
<dbReference type="Gene3D" id="3.10.320.10">
    <property type="entry name" value="Class II Histocompatibility Antigen, M Beta Chain, Chain B, domain 1"/>
    <property type="match status" value="1"/>
</dbReference>
<dbReference type="PANTHER" id="PTHR19944">
    <property type="entry name" value="MHC CLASS II-RELATED"/>
    <property type="match status" value="1"/>
</dbReference>
<dbReference type="InterPro" id="IPR003597">
    <property type="entry name" value="Ig_C1-set"/>
</dbReference>
<keyword evidence="4" id="KW-1133">Transmembrane helix</keyword>
<organism evidence="11 12">
    <name type="scientific">Terrapene triunguis</name>
    <name type="common">Three-toed box turtle</name>
    <dbReference type="NCBI Taxonomy" id="2587831"/>
    <lineage>
        <taxon>Eukaryota</taxon>
        <taxon>Metazoa</taxon>
        <taxon>Chordata</taxon>
        <taxon>Craniata</taxon>
        <taxon>Vertebrata</taxon>
        <taxon>Euteleostomi</taxon>
        <taxon>Archelosauria</taxon>
        <taxon>Testudinata</taxon>
        <taxon>Testudines</taxon>
        <taxon>Cryptodira</taxon>
        <taxon>Durocryptodira</taxon>
        <taxon>Testudinoidea</taxon>
        <taxon>Emydidae</taxon>
        <taxon>Terrapene</taxon>
    </lineage>
</organism>
<evidence type="ECO:0000313" key="12">
    <source>
        <dbReference type="Proteomes" id="UP000472274"/>
    </source>
</evidence>
<keyword evidence="5" id="KW-1064">Adaptive immunity</keyword>
<evidence type="ECO:0000313" key="10">
    <source>
        <dbReference type="Ensembl" id="ENSTMTP00000017957.1"/>
    </source>
</evidence>
<dbReference type="PROSITE" id="PS00290">
    <property type="entry name" value="IG_MHC"/>
    <property type="match status" value="1"/>
</dbReference>